<evidence type="ECO:0000259" key="11">
    <source>
        <dbReference type="Pfam" id="PF02870"/>
    </source>
</evidence>
<dbReference type="PANTHER" id="PTHR10815:SF13">
    <property type="entry name" value="METHYLATED-DNA--PROTEIN-CYSTEINE METHYLTRANSFERASE"/>
    <property type="match status" value="1"/>
</dbReference>
<feature type="domain" description="Methylated-DNA-[protein]-cysteine S-methyltransferase DNA binding" evidence="10">
    <location>
        <begin position="92"/>
        <end position="171"/>
    </location>
</feature>
<evidence type="ECO:0000256" key="1">
    <source>
        <dbReference type="ARBA" id="ARBA00001286"/>
    </source>
</evidence>
<evidence type="ECO:0000313" key="13">
    <source>
        <dbReference type="Proteomes" id="UP000198660"/>
    </source>
</evidence>
<dbReference type="HAMAP" id="MF_00772">
    <property type="entry name" value="OGT"/>
    <property type="match status" value="1"/>
</dbReference>
<name>A0A1I6T102_9BACL</name>
<evidence type="ECO:0000256" key="7">
    <source>
        <dbReference type="ARBA" id="ARBA00023204"/>
    </source>
</evidence>
<keyword evidence="13" id="KW-1185">Reference proteome</keyword>
<feature type="active site" description="Nucleophile; methyl group acceptor" evidence="9">
    <location>
        <position position="143"/>
    </location>
</feature>
<keyword evidence="7 9" id="KW-0234">DNA repair</keyword>
<dbReference type="InterPro" id="IPR036631">
    <property type="entry name" value="MGMT_N_sf"/>
</dbReference>
<comment type="similarity">
    <text evidence="2 9">Belongs to the MGMT family.</text>
</comment>
<organism evidence="12 13">
    <name type="scientific">Marininema halotolerans</name>
    <dbReference type="NCBI Taxonomy" id="1155944"/>
    <lineage>
        <taxon>Bacteria</taxon>
        <taxon>Bacillati</taxon>
        <taxon>Bacillota</taxon>
        <taxon>Bacilli</taxon>
        <taxon>Bacillales</taxon>
        <taxon>Thermoactinomycetaceae</taxon>
        <taxon>Marininema</taxon>
    </lineage>
</organism>
<evidence type="ECO:0000256" key="6">
    <source>
        <dbReference type="ARBA" id="ARBA00022763"/>
    </source>
</evidence>
<evidence type="ECO:0000256" key="3">
    <source>
        <dbReference type="ARBA" id="ARBA00022490"/>
    </source>
</evidence>
<dbReference type="CDD" id="cd06445">
    <property type="entry name" value="ATase"/>
    <property type="match status" value="1"/>
</dbReference>
<dbReference type="InterPro" id="IPR023546">
    <property type="entry name" value="MGMT"/>
</dbReference>
<evidence type="ECO:0000259" key="10">
    <source>
        <dbReference type="Pfam" id="PF01035"/>
    </source>
</evidence>
<comment type="miscellaneous">
    <text evidence="9">This enzyme catalyzes only one turnover and therefore is not strictly catalytic. According to one definition, an enzyme is a biocatalyst that acts repeatedly and over many reaction cycles.</text>
</comment>
<dbReference type="AlphaFoldDB" id="A0A1I6T102"/>
<evidence type="ECO:0000256" key="8">
    <source>
        <dbReference type="ARBA" id="ARBA00049348"/>
    </source>
</evidence>
<dbReference type="GO" id="GO:0003908">
    <property type="term" value="F:methylated-DNA-[protein]-cysteine S-methyltransferase activity"/>
    <property type="evidence" value="ECO:0007669"/>
    <property type="project" value="UniProtKB-UniRule"/>
</dbReference>
<evidence type="ECO:0000313" key="12">
    <source>
        <dbReference type="EMBL" id="SFS82826.1"/>
    </source>
</evidence>
<dbReference type="GO" id="GO:0006307">
    <property type="term" value="P:DNA alkylation repair"/>
    <property type="evidence" value="ECO:0007669"/>
    <property type="project" value="UniProtKB-UniRule"/>
</dbReference>
<keyword evidence="5 9" id="KW-0808">Transferase</keyword>
<dbReference type="Pfam" id="PF02870">
    <property type="entry name" value="Methyltransf_1N"/>
    <property type="match status" value="1"/>
</dbReference>
<dbReference type="NCBIfam" id="TIGR00589">
    <property type="entry name" value="ogt"/>
    <property type="match status" value="1"/>
</dbReference>
<dbReference type="InterPro" id="IPR008332">
    <property type="entry name" value="MethylG_MeTrfase_N"/>
</dbReference>
<dbReference type="PANTHER" id="PTHR10815">
    <property type="entry name" value="METHYLATED-DNA--PROTEIN-CYSTEINE METHYLTRANSFERASE"/>
    <property type="match status" value="1"/>
</dbReference>
<comment type="catalytic activity">
    <reaction evidence="8 9">
        <text>a 6-O-methyl-2'-deoxyguanosine in DNA + L-cysteinyl-[protein] = S-methyl-L-cysteinyl-[protein] + a 2'-deoxyguanosine in DNA</text>
        <dbReference type="Rhea" id="RHEA:24000"/>
        <dbReference type="Rhea" id="RHEA-COMP:10131"/>
        <dbReference type="Rhea" id="RHEA-COMP:10132"/>
        <dbReference type="Rhea" id="RHEA-COMP:11367"/>
        <dbReference type="Rhea" id="RHEA-COMP:11368"/>
        <dbReference type="ChEBI" id="CHEBI:29950"/>
        <dbReference type="ChEBI" id="CHEBI:82612"/>
        <dbReference type="ChEBI" id="CHEBI:85445"/>
        <dbReference type="ChEBI" id="CHEBI:85448"/>
        <dbReference type="EC" id="2.1.1.63"/>
    </reaction>
</comment>
<dbReference type="FunFam" id="1.10.10.10:FF:000214">
    <property type="entry name" value="Methylated-DNA--protein-cysteine methyltransferase"/>
    <property type="match status" value="1"/>
</dbReference>
<dbReference type="InterPro" id="IPR001497">
    <property type="entry name" value="MethylDNA_cys_MeTrfase_AS"/>
</dbReference>
<dbReference type="SUPFAM" id="SSF46767">
    <property type="entry name" value="Methylated DNA-protein cysteine methyltransferase, C-terminal domain"/>
    <property type="match status" value="1"/>
</dbReference>
<comment type="function">
    <text evidence="9">Involved in the cellular defense against the biological effects of O6-methylguanine (O6-MeG) and O4-methylthymine (O4-MeT) in DNA. Repairs the methylated nucleobase in DNA by stoichiometrically transferring the methyl group to a cysteine residue in the enzyme. This is a suicide reaction: the enzyme is irreversibly inactivated.</text>
</comment>
<reference evidence="13" key="1">
    <citation type="submission" date="2016-10" db="EMBL/GenBank/DDBJ databases">
        <authorList>
            <person name="Varghese N."/>
            <person name="Submissions S."/>
        </authorList>
    </citation>
    <scope>NUCLEOTIDE SEQUENCE [LARGE SCALE GENOMIC DNA]</scope>
    <source>
        <strain evidence="13">DSM 45789</strain>
    </source>
</reference>
<protein>
    <recommendedName>
        <fullName evidence="9">Methylated-DNA--protein-cysteine methyltransferase</fullName>
        <ecNumber evidence="9">2.1.1.63</ecNumber>
    </recommendedName>
    <alternativeName>
        <fullName evidence="9">6-O-methylguanine-DNA methyltransferase</fullName>
        <shortName evidence="9">MGMT</shortName>
    </alternativeName>
    <alternativeName>
        <fullName evidence="9">O-6-methylguanine-DNA-alkyltransferase</fullName>
    </alternativeName>
</protein>
<dbReference type="EC" id="2.1.1.63" evidence="9"/>
<dbReference type="InterPro" id="IPR036217">
    <property type="entry name" value="MethylDNA_cys_MeTrfase_DNAb"/>
</dbReference>
<dbReference type="Proteomes" id="UP000198660">
    <property type="component" value="Unassembled WGS sequence"/>
</dbReference>
<dbReference type="PROSITE" id="PS00374">
    <property type="entry name" value="MGMT"/>
    <property type="match status" value="1"/>
</dbReference>
<keyword evidence="6 9" id="KW-0227">DNA damage</keyword>
<evidence type="ECO:0000256" key="2">
    <source>
        <dbReference type="ARBA" id="ARBA00008711"/>
    </source>
</evidence>
<dbReference type="GO" id="GO:0005737">
    <property type="term" value="C:cytoplasm"/>
    <property type="evidence" value="ECO:0007669"/>
    <property type="project" value="UniProtKB-SubCell"/>
</dbReference>
<dbReference type="Gene3D" id="1.10.10.10">
    <property type="entry name" value="Winged helix-like DNA-binding domain superfamily/Winged helix DNA-binding domain"/>
    <property type="match status" value="1"/>
</dbReference>
<evidence type="ECO:0000256" key="5">
    <source>
        <dbReference type="ARBA" id="ARBA00022679"/>
    </source>
</evidence>
<keyword evidence="4 9" id="KW-0489">Methyltransferase</keyword>
<dbReference type="InterPro" id="IPR036388">
    <property type="entry name" value="WH-like_DNA-bd_sf"/>
</dbReference>
<keyword evidence="3 9" id="KW-0963">Cytoplasm</keyword>
<dbReference type="Gene3D" id="3.30.160.70">
    <property type="entry name" value="Methylated DNA-protein cysteine methyltransferase domain"/>
    <property type="match status" value="1"/>
</dbReference>
<accession>A0A1I6T102</accession>
<dbReference type="RefSeq" id="WP_091837716.1">
    <property type="nucleotide sequence ID" value="NZ_FPAA01000008.1"/>
</dbReference>
<feature type="domain" description="Methylguanine DNA methyltransferase ribonuclease-like" evidence="11">
    <location>
        <begin position="13"/>
        <end position="87"/>
    </location>
</feature>
<dbReference type="GO" id="GO:0032259">
    <property type="term" value="P:methylation"/>
    <property type="evidence" value="ECO:0007669"/>
    <property type="project" value="UniProtKB-KW"/>
</dbReference>
<dbReference type="SUPFAM" id="SSF53155">
    <property type="entry name" value="Methylated DNA-protein cysteine methyltransferase domain"/>
    <property type="match status" value="1"/>
</dbReference>
<dbReference type="InterPro" id="IPR014048">
    <property type="entry name" value="MethylDNA_cys_MeTrfase_DNA-bd"/>
</dbReference>
<comment type="subcellular location">
    <subcellularLocation>
        <location evidence="9">Cytoplasm</location>
    </subcellularLocation>
</comment>
<comment type="catalytic activity">
    <reaction evidence="1 9">
        <text>a 4-O-methyl-thymidine in DNA + L-cysteinyl-[protein] = a thymidine in DNA + S-methyl-L-cysteinyl-[protein]</text>
        <dbReference type="Rhea" id="RHEA:53428"/>
        <dbReference type="Rhea" id="RHEA-COMP:10131"/>
        <dbReference type="Rhea" id="RHEA-COMP:10132"/>
        <dbReference type="Rhea" id="RHEA-COMP:13555"/>
        <dbReference type="Rhea" id="RHEA-COMP:13556"/>
        <dbReference type="ChEBI" id="CHEBI:29950"/>
        <dbReference type="ChEBI" id="CHEBI:82612"/>
        <dbReference type="ChEBI" id="CHEBI:137386"/>
        <dbReference type="ChEBI" id="CHEBI:137387"/>
        <dbReference type="EC" id="2.1.1.63"/>
    </reaction>
</comment>
<sequence>MISGTRVLAWSEVESPVGPILLTSTNKGLCRLDFSSEEQARLGIDLWARKWIGSVRIEQNDLALLSFAKQLQEYFKGKNVHFDIPLDMYGTPFQKLVWEQLQTIPYGELRSYKDMAASIGAPKAVRAVGGANNKNPVAIVVPCHRVIGSNGSLVGYGSGLKIKEFLLSLEGTFPFRAEAR</sequence>
<dbReference type="OrthoDB" id="9802228at2"/>
<gene>
    <name evidence="12" type="ORF">SAMN05444972_108184</name>
</gene>
<evidence type="ECO:0000256" key="9">
    <source>
        <dbReference type="HAMAP-Rule" id="MF_00772"/>
    </source>
</evidence>
<dbReference type="EMBL" id="FPAA01000008">
    <property type="protein sequence ID" value="SFS82826.1"/>
    <property type="molecule type" value="Genomic_DNA"/>
</dbReference>
<proteinExistence type="inferred from homology"/>
<evidence type="ECO:0000256" key="4">
    <source>
        <dbReference type="ARBA" id="ARBA00022603"/>
    </source>
</evidence>
<dbReference type="Pfam" id="PF01035">
    <property type="entry name" value="DNA_binding_1"/>
    <property type="match status" value="1"/>
</dbReference>